<comment type="similarity">
    <text evidence="5">Belongs to the complex I subunit 2 family.</text>
</comment>
<keyword evidence="3 5" id="KW-1133">Transmembrane helix</keyword>
<keyword evidence="5" id="KW-1003">Cell membrane</keyword>
<organism evidence="8 9">
    <name type="scientific">Caulifigura coniformis</name>
    <dbReference type="NCBI Taxonomy" id="2527983"/>
    <lineage>
        <taxon>Bacteria</taxon>
        <taxon>Pseudomonadati</taxon>
        <taxon>Planctomycetota</taxon>
        <taxon>Planctomycetia</taxon>
        <taxon>Planctomycetales</taxon>
        <taxon>Planctomycetaceae</taxon>
        <taxon>Caulifigura</taxon>
    </lineage>
</organism>
<dbReference type="InterPro" id="IPR010096">
    <property type="entry name" value="NADH-Q_OxRdtase_suN/2"/>
</dbReference>
<keyword evidence="5" id="KW-0874">Quinone</keyword>
<name>A0A517SH69_9PLAN</name>
<feature type="transmembrane region" description="Helical" evidence="5">
    <location>
        <begin position="108"/>
        <end position="130"/>
    </location>
</feature>
<evidence type="ECO:0000256" key="1">
    <source>
        <dbReference type="ARBA" id="ARBA00004127"/>
    </source>
</evidence>
<evidence type="ECO:0000256" key="6">
    <source>
        <dbReference type="RuleBase" id="RU000320"/>
    </source>
</evidence>
<keyword evidence="5" id="KW-0813">Transport</keyword>
<dbReference type="Proteomes" id="UP000315700">
    <property type="component" value="Chromosome"/>
</dbReference>
<keyword evidence="8" id="KW-0560">Oxidoreductase</keyword>
<feature type="domain" description="NADH:quinone oxidoreductase/Mrp antiporter transmembrane" evidence="7">
    <location>
        <begin position="159"/>
        <end position="486"/>
    </location>
</feature>
<keyword evidence="4 5" id="KW-0472">Membrane</keyword>
<keyword evidence="5" id="KW-0520">NAD</keyword>
<proteinExistence type="inferred from homology"/>
<feature type="transmembrane region" description="Helical" evidence="5">
    <location>
        <begin position="438"/>
        <end position="460"/>
    </location>
</feature>
<accession>A0A517SH69</accession>
<dbReference type="RefSeq" id="WP_145031230.1">
    <property type="nucleotide sequence ID" value="NZ_CP036271.1"/>
</dbReference>
<gene>
    <name evidence="8" type="primary">nuoN_2</name>
    <name evidence="5" type="synonym">nuoN</name>
    <name evidence="8" type="ORF">Pan44_34800</name>
</gene>
<dbReference type="HAMAP" id="MF_00445">
    <property type="entry name" value="NDH1_NuoN_1"/>
    <property type="match status" value="1"/>
</dbReference>
<comment type="subcellular location">
    <subcellularLocation>
        <location evidence="5">Cell membrane</location>
        <topology evidence="5">Multi-pass membrane protein</topology>
    </subcellularLocation>
    <subcellularLocation>
        <location evidence="1">Endomembrane system</location>
        <topology evidence="1">Multi-pass membrane protein</topology>
    </subcellularLocation>
    <subcellularLocation>
        <location evidence="6">Membrane</location>
        <topology evidence="6">Multi-pass membrane protein</topology>
    </subcellularLocation>
</comment>
<protein>
    <recommendedName>
        <fullName evidence="5">NADH-quinone oxidoreductase subunit N</fullName>
        <ecNumber evidence="5">7.1.1.-</ecNumber>
    </recommendedName>
    <alternativeName>
        <fullName evidence="5">NADH dehydrogenase I subunit N</fullName>
    </alternativeName>
    <alternativeName>
        <fullName evidence="5">NDH-1 subunit N</fullName>
    </alternativeName>
</protein>
<dbReference type="InterPro" id="IPR001750">
    <property type="entry name" value="ND/Mrp_TM"/>
</dbReference>
<feature type="transmembrane region" description="Helical" evidence="5">
    <location>
        <begin position="480"/>
        <end position="501"/>
    </location>
</feature>
<keyword evidence="9" id="KW-1185">Reference proteome</keyword>
<dbReference type="EC" id="7.1.1.-" evidence="5"/>
<feature type="transmembrane region" description="Helical" evidence="5">
    <location>
        <begin position="317"/>
        <end position="338"/>
    </location>
</feature>
<comment type="catalytic activity">
    <reaction evidence="5">
        <text>a quinone + NADH + 5 H(+)(in) = a quinol + NAD(+) + 4 H(+)(out)</text>
        <dbReference type="Rhea" id="RHEA:57888"/>
        <dbReference type="ChEBI" id="CHEBI:15378"/>
        <dbReference type="ChEBI" id="CHEBI:24646"/>
        <dbReference type="ChEBI" id="CHEBI:57540"/>
        <dbReference type="ChEBI" id="CHEBI:57945"/>
        <dbReference type="ChEBI" id="CHEBI:132124"/>
    </reaction>
</comment>
<feature type="transmembrane region" description="Helical" evidence="5">
    <location>
        <begin position="165"/>
        <end position="184"/>
    </location>
</feature>
<dbReference type="KEGG" id="ccos:Pan44_34800"/>
<dbReference type="GO" id="GO:0012505">
    <property type="term" value="C:endomembrane system"/>
    <property type="evidence" value="ECO:0007669"/>
    <property type="project" value="UniProtKB-SubCell"/>
</dbReference>
<feature type="transmembrane region" description="Helical" evidence="5">
    <location>
        <begin position="246"/>
        <end position="272"/>
    </location>
</feature>
<dbReference type="GO" id="GO:0005886">
    <property type="term" value="C:plasma membrane"/>
    <property type="evidence" value="ECO:0007669"/>
    <property type="project" value="UniProtKB-SubCell"/>
</dbReference>
<keyword evidence="5" id="KW-0830">Ubiquinone</keyword>
<evidence type="ECO:0000256" key="5">
    <source>
        <dbReference type="HAMAP-Rule" id="MF_00445"/>
    </source>
</evidence>
<dbReference type="PANTHER" id="PTHR22773">
    <property type="entry name" value="NADH DEHYDROGENASE"/>
    <property type="match status" value="1"/>
</dbReference>
<evidence type="ECO:0000313" key="8">
    <source>
        <dbReference type="EMBL" id="QDT55437.1"/>
    </source>
</evidence>
<comment type="subunit">
    <text evidence="5">NDH-1 is composed of 14 different subunits. Subunits NuoA, H, J, K, L, M, N constitute the membrane sector of the complex.</text>
</comment>
<evidence type="ECO:0000256" key="3">
    <source>
        <dbReference type="ARBA" id="ARBA00022989"/>
    </source>
</evidence>
<sequence length="569" mass="60450">MTVTQLLDQFQGDLWRSLEIFVPELILSVTVVLLLLSRLCNFDRLLPACWVALLGALAAFLAVFAQFAYVRTGGAMGGLHFLSTIFGLTETGVGASGPYFTGLMMHDALAVFFRLGLMLFLVLTMSLTVLTGIPDQEDGPDFYALLVGSSVGMLLATGANHLLMAFLSIEMISVPSYAMVGFLKGRRQASEAALKYVVYGAGTAGVMLYGLSLLGGLLGTADFSLFGERFGIVMEGQTFTLSNPTVIVALLGIAMVFVGIAFKLSLVPFHFWCPDAFEGASAEVAGFLSVASKAAVFALLARFVTSFSGGTEAVRQLSTYLGLSLGVIAAFSMTLGNLSAYTQTNLKRLLAYSTIAHAGYMVMAVAALMVLSNAGSTALGAGSDLKLESQVAVEGLVYYLSVYLFMNLTAFAVIAFLRNETFREDIDSVDGLIAEGPATKVLCIALMFSFFSLVGIPPFGGFFAKFAIFRSTFVAGQIHPLMWGVLAIAGLNTVISLFYYVRVLKAVFINPRPIGERRIATPAAAAAFTVLLAVPIIILGASPIQGRLSETARTVAGSLLSPTKSEKPQ</sequence>
<feature type="transmembrane region" description="Helical" evidence="5">
    <location>
        <begin position="196"/>
        <end position="226"/>
    </location>
</feature>
<evidence type="ECO:0000256" key="2">
    <source>
        <dbReference type="ARBA" id="ARBA00022692"/>
    </source>
</evidence>
<dbReference type="GO" id="GO:0048038">
    <property type="term" value="F:quinone binding"/>
    <property type="evidence" value="ECO:0007669"/>
    <property type="project" value="UniProtKB-KW"/>
</dbReference>
<feature type="transmembrane region" description="Helical" evidence="5">
    <location>
        <begin position="350"/>
        <end position="376"/>
    </location>
</feature>
<feature type="transmembrane region" description="Helical" evidence="5">
    <location>
        <begin position="20"/>
        <end position="36"/>
    </location>
</feature>
<feature type="transmembrane region" description="Helical" evidence="5">
    <location>
        <begin position="48"/>
        <end position="69"/>
    </location>
</feature>
<dbReference type="EMBL" id="CP036271">
    <property type="protein sequence ID" value="QDT55437.1"/>
    <property type="molecule type" value="Genomic_DNA"/>
</dbReference>
<keyword evidence="2 5" id="KW-0812">Transmembrane</keyword>
<reference evidence="8 9" key="1">
    <citation type="submission" date="2019-02" db="EMBL/GenBank/DDBJ databases">
        <title>Deep-cultivation of Planctomycetes and their phenomic and genomic characterization uncovers novel biology.</title>
        <authorList>
            <person name="Wiegand S."/>
            <person name="Jogler M."/>
            <person name="Boedeker C."/>
            <person name="Pinto D."/>
            <person name="Vollmers J."/>
            <person name="Rivas-Marin E."/>
            <person name="Kohn T."/>
            <person name="Peeters S.H."/>
            <person name="Heuer A."/>
            <person name="Rast P."/>
            <person name="Oberbeckmann S."/>
            <person name="Bunk B."/>
            <person name="Jeske O."/>
            <person name="Meyerdierks A."/>
            <person name="Storesund J.E."/>
            <person name="Kallscheuer N."/>
            <person name="Luecker S."/>
            <person name="Lage O.M."/>
            <person name="Pohl T."/>
            <person name="Merkel B.J."/>
            <person name="Hornburger P."/>
            <person name="Mueller R.-W."/>
            <person name="Bruemmer F."/>
            <person name="Labrenz M."/>
            <person name="Spormann A.M."/>
            <person name="Op den Camp H."/>
            <person name="Overmann J."/>
            <person name="Amann R."/>
            <person name="Jetten M.S.M."/>
            <person name="Mascher T."/>
            <person name="Medema M.H."/>
            <person name="Devos D.P."/>
            <person name="Kaster A.-K."/>
            <person name="Ovreas L."/>
            <person name="Rohde M."/>
            <person name="Galperin M.Y."/>
            <person name="Jogler C."/>
        </authorList>
    </citation>
    <scope>NUCLEOTIDE SEQUENCE [LARGE SCALE GENOMIC DNA]</scope>
    <source>
        <strain evidence="8 9">Pan44</strain>
    </source>
</reference>
<feature type="transmembrane region" description="Helical" evidence="5">
    <location>
        <begin position="522"/>
        <end position="541"/>
    </location>
</feature>
<dbReference type="Pfam" id="PF00361">
    <property type="entry name" value="Proton_antipo_M"/>
    <property type="match status" value="1"/>
</dbReference>
<evidence type="ECO:0000259" key="7">
    <source>
        <dbReference type="Pfam" id="PF00361"/>
    </source>
</evidence>
<dbReference type="GO" id="GO:0042773">
    <property type="term" value="P:ATP synthesis coupled electron transport"/>
    <property type="evidence" value="ECO:0007669"/>
    <property type="project" value="InterPro"/>
</dbReference>
<feature type="transmembrane region" description="Helical" evidence="5">
    <location>
        <begin position="396"/>
        <end position="417"/>
    </location>
</feature>
<dbReference type="OrthoDB" id="9807568at2"/>
<dbReference type="FunCoup" id="A0A517SH69">
    <property type="interactions" value="140"/>
</dbReference>
<comment type="function">
    <text evidence="5">NDH-1 shuttles electrons from NADH, via FMN and iron-sulfur (Fe-S) centers, to quinones in the respiratory chain. The immediate electron acceptor for the enzyme in this species is believed to be ubiquinone. Couples the redox reaction to proton translocation (for every two electrons transferred, four hydrogen ions are translocated across the cytoplasmic membrane), and thus conserves the redox energy in a proton gradient.</text>
</comment>
<dbReference type="AlphaFoldDB" id="A0A517SH69"/>
<dbReference type="GO" id="GO:0008137">
    <property type="term" value="F:NADH dehydrogenase (ubiquinone) activity"/>
    <property type="evidence" value="ECO:0007669"/>
    <property type="project" value="InterPro"/>
</dbReference>
<dbReference type="InParanoid" id="A0A517SH69"/>
<feature type="transmembrane region" description="Helical" evidence="5">
    <location>
        <begin position="284"/>
        <end position="305"/>
    </location>
</feature>
<keyword evidence="5" id="KW-1278">Translocase</keyword>
<evidence type="ECO:0000313" key="9">
    <source>
        <dbReference type="Proteomes" id="UP000315700"/>
    </source>
</evidence>
<dbReference type="GO" id="GO:0050136">
    <property type="term" value="F:NADH dehydrogenase (quinone) (non-electrogenic) activity"/>
    <property type="evidence" value="ECO:0007669"/>
    <property type="project" value="UniProtKB-UniRule"/>
</dbReference>
<evidence type="ECO:0000256" key="4">
    <source>
        <dbReference type="ARBA" id="ARBA00023136"/>
    </source>
</evidence>